<evidence type="ECO:0000313" key="2">
    <source>
        <dbReference type="Proteomes" id="UP000475862"/>
    </source>
</evidence>
<proteinExistence type="predicted"/>
<reference evidence="1 2" key="1">
    <citation type="submission" date="2019-08" db="EMBL/GenBank/DDBJ databases">
        <title>The genome of the soybean aphid Biotype 1, its phylome, world population structure and adaptation to the North American continent.</title>
        <authorList>
            <person name="Giordano R."/>
            <person name="Donthu R.K."/>
            <person name="Hernandez A.G."/>
            <person name="Wright C.L."/>
            <person name="Zimin A.V."/>
        </authorList>
    </citation>
    <scope>NUCLEOTIDE SEQUENCE [LARGE SCALE GENOMIC DNA]</scope>
    <source>
        <tissue evidence="1">Whole aphids</tissue>
    </source>
</reference>
<keyword evidence="2" id="KW-1185">Reference proteome</keyword>
<gene>
    <name evidence="1" type="ORF">AGLY_012703</name>
</gene>
<organism evidence="1 2">
    <name type="scientific">Aphis glycines</name>
    <name type="common">Soybean aphid</name>
    <dbReference type="NCBI Taxonomy" id="307491"/>
    <lineage>
        <taxon>Eukaryota</taxon>
        <taxon>Metazoa</taxon>
        <taxon>Ecdysozoa</taxon>
        <taxon>Arthropoda</taxon>
        <taxon>Hexapoda</taxon>
        <taxon>Insecta</taxon>
        <taxon>Pterygota</taxon>
        <taxon>Neoptera</taxon>
        <taxon>Paraneoptera</taxon>
        <taxon>Hemiptera</taxon>
        <taxon>Sternorrhyncha</taxon>
        <taxon>Aphidomorpha</taxon>
        <taxon>Aphidoidea</taxon>
        <taxon>Aphididae</taxon>
        <taxon>Aphidini</taxon>
        <taxon>Aphis</taxon>
        <taxon>Aphis</taxon>
    </lineage>
</organism>
<dbReference type="EMBL" id="VYZN01000050">
    <property type="protein sequence ID" value="KAE9527879.1"/>
    <property type="molecule type" value="Genomic_DNA"/>
</dbReference>
<name>A0A6G0T8P5_APHGL</name>
<protein>
    <submittedName>
        <fullName evidence="1">Uncharacterized protein</fullName>
    </submittedName>
</protein>
<sequence length="406" mass="45349">MAPITFSPQNLSIITVFRYRFGRCSRNWISNGDGEVSFSRLSSAIKDKSGYKFEDGEAGFTFFIHGGIHNRWSSGPSIGKPVLGLEPRLEGGVDALHGIGRGGVLITSSTDSSVASLAAVVDVVVIAGVVLVRDMVTVVTTIDLLDWQVQQGECVEKGVKVVKVNLVLVETSGTMWMQVAFDVFASFLTYAGNTKKNLRYISGLQPVGHLTQIMKNVGLKKWVTNPRRLKTIDIDNDDPIDLSLNLNFQKITYEELCIKFSKSNGNKIIRTNQSLPDHDSAVNHINTEKNIRKIQRKPKVEKKHALSSTYYVSRTHTIGTMSSEGSFNLIDKANKSNVLSIDFIEMKDCSNSRNNSGYIFFWTVVVWTKRGSNYHTHIFSLVTVRLIKLPDKHIAMCINYAYIIIY</sequence>
<dbReference type="Proteomes" id="UP000475862">
    <property type="component" value="Unassembled WGS sequence"/>
</dbReference>
<comment type="caution">
    <text evidence="1">The sequence shown here is derived from an EMBL/GenBank/DDBJ whole genome shotgun (WGS) entry which is preliminary data.</text>
</comment>
<dbReference type="AlphaFoldDB" id="A0A6G0T8P5"/>
<accession>A0A6G0T8P5</accession>
<evidence type="ECO:0000313" key="1">
    <source>
        <dbReference type="EMBL" id="KAE9527879.1"/>
    </source>
</evidence>